<keyword evidence="2" id="KW-0328">Glycosyltransferase</keyword>
<comment type="caution">
    <text evidence="5">The sequence shown here is derived from an EMBL/GenBank/DDBJ whole genome shotgun (WGS) entry which is preliminary data.</text>
</comment>
<evidence type="ECO:0000259" key="4">
    <source>
        <dbReference type="Pfam" id="PF13579"/>
    </source>
</evidence>
<dbReference type="InterPro" id="IPR050194">
    <property type="entry name" value="Glycosyltransferase_grp1"/>
</dbReference>
<dbReference type="CDD" id="cd03794">
    <property type="entry name" value="GT4_WbuB-like"/>
    <property type="match status" value="1"/>
</dbReference>
<evidence type="ECO:0000313" key="5">
    <source>
        <dbReference type="EMBL" id="MFD0790614.1"/>
    </source>
</evidence>
<keyword evidence="3" id="KW-0808">Transferase</keyword>
<dbReference type="Proteomes" id="UP001597055">
    <property type="component" value="Unassembled WGS sequence"/>
</dbReference>
<dbReference type="PANTHER" id="PTHR45947">
    <property type="entry name" value="SULFOQUINOVOSYL TRANSFERASE SQD2"/>
    <property type="match status" value="1"/>
</dbReference>
<gene>
    <name evidence="5" type="ORF">ACFQ0P_09395</name>
</gene>
<name>A0ABW3AIN6_9MICO</name>
<protein>
    <recommendedName>
        <fullName evidence="1">D-inositol 3-phosphate glycosyltransferase</fullName>
    </recommendedName>
</protein>
<dbReference type="InterPro" id="IPR028098">
    <property type="entry name" value="Glyco_trans_4-like_N"/>
</dbReference>
<feature type="domain" description="Glycosyltransferase subfamily 4-like N-terminal" evidence="4">
    <location>
        <begin position="20"/>
        <end position="203"/>
    </location>
</feature>
<sequence length="426" mass="46453">MATRGRILIVSLHARPEQTGNAPYVGSLATGLAREGWRVRLLAAHPHYPQWRVYDGYGQWTRTDIESGVRVDRLRHYVPSRPSALRRLAAEVSFGLRALTTRWGRPDAIVLVSPAMVSSSLAMIRARLLHPRTPTVVWVQDLYGQGMSQTATGGRFSRALIARAEGRLLRAADRVVVIHRRFREIVLDRFGARGDRVAVVRNWSHLAACEPSAPPREVRAARGWGDEIVVLHGGNQGVKQGLENVVHAARLADEREADVRFVLVGHGSRNAELRRAAEGVERIEFIGPLDDGEYTAILAAADVLLVNELPGVSDMAVPSKLTTYFRAGRPVLAATEPGSITAEEVADADAGLRVHAARPDALLDAALELGEDPAARARMGAAAQDYARRHLEESAAVAAFSRLLHEVVSAPADPDRLQPPDGRRTP</sequence>
<evidence type="ECO:0000256" key="3">
    <source>
        <dbReference type="ARBA" id="ARBA00022679"/>
    </source>
</evidence>
<keyword evidence="6" id="KW-1185">Reference proteome</keyword>
<dbReference type="PANTHER" id="PTHR45947:SF3">
    <property type="entry name" value="SULFOQUINOVOSYL TRANSFERASE SQD2"/>
    <property type="match status" value="1"/>
</dbReference>
<reference evidence="6" key="1">
    <citation type="journal article" date="2019" name="Int. J. Syst. Evol. Microbiol.">
        <title>The Global Catalogue of Microorganisms (GCM) 10K type strain sequencing project: providing services to taxonomists for standard genome sequencing and annotation.</title>
        <authorList>
            <consortium name="The Broad Institute Genomics Platform"/>
            <consortium name="The Broad Institute Genome Sequencing Center for Infectious Disease"/>
            <person name="Wu L."/>
            <person name="Ma J."/>
        </authorList>
    </citation>
    <scope>NUCLEOTIDE SEQUENCE [LARGE SCALE GENOMIC DNA]</scope>
    <source>
        <strain evidence="6">CCUG 54523</strain>
    </source>
</reference>
<dbReference type="EMBL" id="JBHTII010000001">
    <property type="protein sequence ID" value="MFD0790614.1"/>
    <property type="molecule type" value="Genomic_DNA"/>
</dbReference>
<evidence type="ECO:0000313" key="6">
    <source>
        <dbReference type="Proteomes" id="UP001597055"/>
    </source>
</evidence>
<organism evidence="5 6">
    <name type="scientific">Microbacterium insulae</name>
    <dbReference type="NCBI Taxonomy" id="483014"/>
    <lineage>
        <taxon>Bacteria</taxon>
        <taxon>Bacillati</taxon>
        <taxon>Actinomycetota</taxon>
        <taxon>Actinomycetes</taxon>
        <taxon>Micrococcales</taxon>
        <taxon>Microbacteriaceae</taxon>
        <taxon>Microbacterium</taxon>
    </lineage>
</organism>
<dbReference type="Gene3D" id="3.40.50.2000">
    <property type="entry name" value="Glycogen Phosphorylase B"/>
    <property type="match status" value="2"/>
</dbReference>
<evidence type="ECO:0000256" key="2">
    <source>
        <dbReference type="ARBA" id="ARBA00022676"/>
    </source>
</evidence>
<dbReference type="Pfam" id="PF13579">
    <property type="entry name" value="Glyco_trans_4_4"/>
    <property type="match status" value="1"/>
</dbReference>
<evidence type="ECO:0000256" key="1">
    <source>
        <dbReference type="ARBA" id="ARBA00021292"/>
    </source>
</evidence>
<dbReference type="Pfam" id="PF13692">
    <property type="entry name" value="Glyco_trans_1_4"/>
    <property type="match status" value="1"/>
</dbReference>
<accession>A0ABW3AIN6</accession>
<dbReference type="RefSeq" id="WP_378772008.1">
    <property type="nucleotide sequence ID" value="NZ_JBHTII010000001.1"/>
</dbReference>
<dbReference type="SUPFAM" id="SSF53756">
    <property type="entry name" value="UDP-Glycosyltransferase/glycogen phosphorylase"/>
    <property type="match status" value="1"/>
</dbReference>
<proteinExistence type="predicted"/>